<feature type="non-terminal residue" evidence="2">
    <location>
        <position position="1"/>
    </location>
</feature>
<organism evidence="2 3">
    <name type="scientific">Datura stramonium</name>
    <name type="common">Jimsonweed</name>
    <name type="synonym">Common thornapple</name>
    <dbReference type="NCBI Taxonomy" id="4076"/>
    <lineage>
        <taxon>Eukaryota</taxon>
        <taxon>Viridiplantae</taxon>
        <taxon>Streptophyta</taxon>
        <taxon>Embryophyta</taxon>
        <taxon>Tracheophyta</taxon>
        <taxon>Spermatophyta</taxon>
        <taxon>Magnoliopsida</taxon>
        <taxon>eudicotyledons</taxon>
        <taxon>Gunneridae</taxon>
        <taxon>Pentapetalae</taxon>
        <taxon>asterids</taxon>
        <taxon>lamiids</taxon>
        <taxon>Solanales</taxon>
        <taxon>Solanaceae</taxon>
        <taxon>Solanoideae</taxon>
        <taxon>Datureae</taxon>
        <taxon>Datura</taxon>
    </lineage>
</organism>
<accession>A0ABS8SV91</accession>
<reference evidence="2 3" key="1">
    <citation type="journal article" date="2021" name="BMC Genomics">
        <title>Datura genome reveals duplications of psychoactive alkaloid biosynthetic genes and high mutation rate following tissue culture.</title>
        <authorList>
            <person name="Rajewski A."/>
            <person name="Carter-House D."/>
            <person name="Stajich J."/>
            <person name="Litt A."/>
        </authorList>
    </citation>
    <scope>NUCLEOTIDE SEQUENCE [LARGE SCALE GENOMIC DNA]</scope>
    <source>
        <strain evidence="2">AR-01</strain>
    </source>
</reference>
<dbReference type="Proteomes" id="UP000823775">
    <property type="component" value="Unassembled WGS sequence"/>
</dbReference>
<keyword evidence="3" id="KW-1185">Reference proteome</keyword>
<dbReference type="EMBL" id="JACEIK010000848">
    <property type="protein sequence ID" value="MCD7462952.1"/>
    <property type="molecule type" value="Genomic_DNA"/>
</dbReference>
<name>A0ABS8SV91_DATST</name>
<protein>
    <submittedName>
        <fullName evidence="2">Uncharacterized protein</fullName>
    </submittedName>
</protein>
<proteinExistence type="predicted"/>
<feature type="compositionally biased region" description="Basic residues" evidence="1">
    <location>
        <begin position="104"/>
        <end position="115"/>
    </location>
</feature>
<gene>
    <name evidence="2" type="ORF">HAX54_049676</name>
</gene>
<sequence length="115" mass="12740">LWNICEEVGVNDSRNEVQHMDALPCARHKAISAIASAVWHHHARNARCEAQQGWHNARSEVPISPVRGQARHRPSPAVGRRVAAHSSRDATPGCDIDKGDATRCNKRPKLTSHFN</sequence>
<comment type="caution">
    <text evidence="2">The sequence shown here is derived from an EMBL/GenBank/DDBJ whole genome shotgun (WGS) entry which is preliminary data.</text>
</comment>
<evidence type="ECO:0000313" key="3">
    <source>
        <dbReference type="Proteomes" id="UP000823775"/>
    </source>
</evidence>
<feature type="region of interest" description="Disordered" evidence="1">
    <location>
        <begin position="59"/>
        <end position="115"/>
    </location>
</feature>
<evidence type="ECO:0000256" key="1">
    <source>
        <dbReference type="SAM" id="MobiDB-lite"/>
    </source>
</evidence>
<evidence type="ECO:0000313" key="2">
    <source>
        <dbReference type="EMBL" id="MCD7462952.1"/>
    </source>
</evidence>